<name>A0ABQ4WWE7_9ASTR</name>
<organism evidence="2 3">
    <name type="scientific">Tanacetum coccineum</name>
    <dbReference type="NCBI Taxonomy" id="301880"/>
    <lineage>
        <taxon>Eukaryota</taxon>
        <taxon>Viridiplantae</taxon>
        <taxon>Streptophyta</taxon>
        <taxon>Embryophyta</taxon>
        <taxon>Tracheophyta</taxon>
        <taxon>Spermatophyta</taxon>
        <taxon>Magnoliopsida</taxon>
        <taxon>eudicotyledons</taxon>
        <taxon>Gunneridae</taxon>
        <taxon>Pentapetalae</taxon>
        <taxon>asterids</taxon>
        <taxon>campanulids</taxon>
        <taxon>Asterales</taxon>
        <taxon>Asteraceae</taxon>
        <taxon>Asteroideae</taxon>
        <taxon>Anthemideae</taxon>
        <taxon>Anthemidinae</taxon>
        <taxon>Tanacetum</taxon>
    </lineage>
</organism>
<accession>A0ABQ4WWE7</accession>
<evidence type="ECO:0000259" key="1">
    <source>
        <dbReference type="Pfam" id="PF24626"/>
    </source>
</evidence>
<keyword evidence="3" id="KW-1185">Reference proteome</keyword>
<reference evidence="2" key="1">
    <citation type="journal article" date="2022" name="Int. J. Mol. Sci.">
        <title>Draft Genome of Tanacetum Coccineum: Genomic Comparison of Closely Related Tanacetum-Family Plants.</title>
        <authorList>
            <person name="Yamashiro T."/>
            <person name="Shiraishi A."/>
            <person name="Nakayama K."/>
            <person name="Satake H."/>
        </authorList>
    </citation>
    <scope>NUCLEOTIDE SEQUENCE</scope>
</reference>
<sequence>MDRLSKRKFGIVCHGKVVRIPLEGDEILQVHGECTQGVMKTLMNTKVVEFRVDLVPGVTPVAKSPYRLAPLEMQELSEQLQELQDEEEHGVHLKLELELLRKEKLYAKSSVKDKILATPSETSKVENAPAEMLRDLDQQMEKRADDGCTLWIKLYSKYEYETRYHPGKANVVIEALRGKERVKPRRVRAMAMTIQYGVRGMILAAQSEAFKQENGMMRTVVMDEAHASSLRYLSENEIESPWILSVNFQDNSKEWNSGNDQLRFRWMIYFVVLADAAESVSDAIRFEYCLASSSGWTKSPVLWAEIGESSLIGPELVQETTDKVSPWKGVIRFGKRGKLAPRYVRPFEILERIGPVAYRLRLPEELSSVHDTFHVSNLKKCLADASLHVPLNEIKVDKTLRFVEEPVEIMDREIKKLKRSKIALVKVRWKSKRGSEFTWEREDHMESKYPQLFMDHDVESAS</sequence>
<dbReference type="Pfam" id="PF24626">
    <property type="entry name" value="SH3_Tf2-1"/>
    <property type="match status" value="1"/>
</dbReference>
<protein>
    <recommendedName>
        <fullName evidence="1">Tf2-1-like SH3-like domain-containing protein</fullName>
    </recommendedName>
</protein>
<dbReference type="InterPro" id="IPR056924">
    <property type="entry name" value="SH3_Tf2-1"/>
</dbReference>
<dbReference type="EMBL" id="BQNB010008975">
    <property type="protein sequence ID" value="GJS57001.1"/>
    <property type="molecule type" value="Genomic_DNA"/>
</dbReference>
<dbReference type="PANTHER" id="PTHR46148">
    <property type="entry name" value="CHROMO DOMAIN-CONTAINING PROTEIN"/>
    <property type="match status" value="1"/>
</dbReference>
<comment type="caution">
    <text evidence="2">The sequence shown here is derived from an EMBL/GenBank/DDBJ whole genome shotgun (WGS) entry which is preliminary data.</text>
</comment>
<evidence type="ECO:0000313" key="3">
    <source>
        <dbReference type="Proteomes" id="UP001151760"/>
    </source>
</evidence>
<proteinExistence type="predicted"/>
<feature type="domain" description="Tf2-1-like SH3-like" evidence="1">
    <location>
        <begin position="327"/>
        <end position="381"/>
    </location>
</feature>
<dbReference type="Proteomes" id="UP001151760">
    <property type="component" value="Unassembled WGS sequence"/>
</dbReference>
<reference evidence="2" key="2">
    <citation type="submission" date="2022-01" db="EMBL/GenBank/DDBJ databases">
        <authorList>
            <person name="Yamashiro T."/>
            <person name="Shiraishi A."/>
            <person name="Satake H."/>
            <person name="Nakayama K."/>
        </authorList>
    </citation>
    <scope>NUCLEOTIDE SEQUENCE</scope>
</reference>
<gene>
    <name evidence="2" type="ORF">Tco_0651785</name>
</gene>
<evidence type="ECO:0000313" key="2">
    <source>
        <dbReference type="EMBL" id="GJS57001.1"/>
    </source>
</evidence>
<dbReference type="PANTHER" id="PTHR46148:SF59">
    <property type="entry name" value="NUCLEOTIDYLTRANSFERASE, RIBONUCLEASE H"/>
    <property type="match status" value="1"/>
</dbReference>